<dbReference type="RefSeq" id="WP_309490363.1">
    <property type="nucleotide sequence ID" value="NZ_JAENIG010000008.1"/>
</dbReference>
<keyword evidence="3" id="KW-1185">Reference proteome</keyword>
<evidence type="ECO:0000256" key="1">
    <source>
        <dbReference type="SAM" id="Coils"/>
    </source>
</evidence>
<organism evidence="2 3">
    <name type="scientific">Oceaniferula flava</name>
    <dbReference type="NCBI Taxonomy" id="2800421"/>
    <lineage>
        <taxon>Bacteria</taxon>
        <taxon>Pseudomonadati</taxon>
        <taxon>Verrucomicrobiota</taxon>
        <taxon>Verrucomicrobiia</taxon>
        <taxon>Verrucomicrobiales</taxon>
        <taxon>Verrucomicrobiaceae</taxon>
        <taxon>Oceaniferula</taxon>
    </lineage>
</organism>
<evidence type="ECO:0000313" key="2">
    <source>
        <dbReference type="EMBL" id="MBK1855750.1"/>
    </source>
</evidence>
<feature type="coiled-coil region" evidence="1">
    <location>
        <begin position="158"/>
        <end position="187"/>
    </location>
</feature>
<comment type="caution">
    <text evidence="2">The sequence shown here is derived from an EMBL/GenBank/DDBJ whole genome shotgun (WGS) entry which is preliminary data.</text>
</comment>
<reference evidence="2" key="1">
    <citation type="submission" date="2021-01" db="EMBL/GenBank/DDBJ databases">
        <title>Modified the classification status of verrucomicrobia.</title>
        <authorList>
            <person name="Feng X."/>
        </authorList>
    </citation>
    <scope>NUCLEOTIDE SEQUENCE</scope>
    <source>
        <strain evidence="2">5K15</strain>
    </source>
</reference>
<dbReference type="EMBL" id="JAENIG010000008">
    <property type="protein sequence ID" value="MBK1855750.1"/>
    <property type="molecule type" value="Genomic_DNA"/>
</dbReference>
<name>A0AAE2VCK2_9BACT</name>
<keyword evidence="1" id="KW-0175">Coiled coil</keyword>
<evidence type="ECO:0000313" key="3">
    <source>
        <dbReference type="Proteomes" id="UP000634206"/>
    </source>
</evidence>
<sequence length="187" mass="21817">MTTAFPYVTVPEELEAVFGDFDEETRSYHAHGEESQRGYWYDVLTSYFGGVIPPSEVGMFVPVSRPAIHNRINSGRLTTFHFHSTPATKGLFFNKKEARDSAYVYVPIRECKAWAGVVKDKMKRLGHATVESIEAEKPEWFYNVQQFLDPDGFRSEFEQEEQEQAVRNELERKEYEAEKRREAYEQI</sequence>
<protein>
    <submittedName>
        <fullName evidence="2">Uncharacterized protein</fullName>
    </submittedName>
</protein>
<dbReference type="Proteomes" id="UP000634206">
    <property type="component" value="Unassembled WGS sequence"/>
</dbReference>
<proteinExistence type="predicted"/>
<dbReference type="AlphaFoldDB" id="A0AAE2VCK2"/>
<gene>
    <name evidence="2" type="ORF">JIN83_12315</name>
</gene>
<accession>A0AAE2VCK2</accession>